<dbReference type="InterPro" id="IPR000531">
    <property type="entry name" value="Beta-barrel_TonB"/>
</dbReference>
<dbReference type="PANTHER" id="PTHR30069">
    <property type="entry name" value="TONB-DEPENDENT OUTER MEMBRANE RECEPTOR"/>
    <property type="match status" value="1"/>
</dbReference>
<dbReference type="GO" id="GO:0006811">
    <property type="term" value="P:monoatomic ion transport"/>
    <property type="evidence" value="ECO:0007669"/>
    <property type="project" value="UniProtKB-KW"/>
</dbReference>
<evidence type="ECO:0000256" key="3">
    <source>
        <dbReference type="ARBA" id="ARBA00022452"/>
    </source>
</evidence>
<dbReference type="AlphaFoldDB" id="A0A2A4MI25"/>
<feature type="domain" description="TonB-dependent receptor plug" evidence="14">
    <location>
        <begin position="44"/>
        <end position="148"/>
    </location>
</feature>
<dbReference type="PANTHER" id="PTHR30069:SF53">
    <property type="entry name" value="COLICIN I RECEPTOR-RELATED"/>
    <property type="match status" value="1"/>
</dbReference>
<comment type="subcellular location">
    <subcellularLocation>
        <location evidence="1 10">Cell outer membrane</location>
        <topology evidence="1 10">Multi-pass membrane protein</topology>
    </subcellularLocation>
</comment>
<keyword evidence="6" id="KW-0406">Ion transport</keyword>
<feature type="chain" id="PRO_5012630404" evidence="12">
    <location>
        <begin position="21"/>
        <end position="605"/>
    </location>
</feature>
<evidence type="ECO:0000256" key="9">
    <source>
        <dbReference type="ARBA" id="ARBA00023237"/>
    </source>
</evidence>
<dbReference type="GO" id="GO:0015889">
    <property type="term" value="P:cobalamin transport"/>
    <property type="evidence" value="ECO:0007669"/>
    <property type="project" value="TreeGrafter"/>
</dbReference>
<evidence type="ECO:0000256" key="4">
    <source>
        <dbReference type="ARBA" id="ARBA00022692"/>
    </source>
</evidence>
<keyword evidence="3 10" id="KW-1134">Transmembrane beta strand</keyword>
<keyword evidence="7 11" id="KW-0798">TonB box</keyword>
<evidence type="ECO:0000313" key="15">
    <source>
        <dbReference type="EMBL" id="PCH59671.1"/>
    </source>
</evidence>
<sequence length="605" mass="65634">MKKIALLSAAIAASSLPVLAAENSSNTIGEIVVTASRIAQPLHKVLASVSVLTREDIEKATATSLPDLLGSLPGIDYATSGGRGSSSSLYMRGTNSDHVLILINGVRTASATNGTTALQQIPLSQIERIEVVRGPRSSLYGAEAIGGVIQIFTRDVQRSNLAVEFGSFNTKKAQFSQGAKIGSTDISLNIGYEDSAGFDNTITSGSVDDDKDSYNEFSLSAGLTHTFDNSWELALNVTRVDAENEFDSGADDYTDTINQAVTARLQAPLTDYLQLTLAAGQYLDESDNFGSYVSFFDTQRDSLSAQADIKLAEESLLSIGYDYYEDQVAASDNFTVNSRDNKAFFAQYQGELDKFSISASVRRDDNEAFGAKTTQSAAFGYELGEQTLVSLSYGTAFKAPTFNDLYFPFVDYGFGYSFVGNPDLQAEESDSYELLLRSQWQGVAWDFSYYQTDVENLIEYNGGPAGLMENISNVEITGAELGASFDLFNWNVQSSLSYTDPRDTSDSSLIDNRARAKVGVVLNRTFSGVDIGVNFKSQSYRYSRGEKLAGYSTVDVSANYTLASDIVLSAKVNNIFDKDYVINTGSRVEYRTPGVNFMLGASLAF</sequence>
<evidence type="ECO:0000256" key="5">
    <source>
        <dbReference type="ARBA" id="ARBA00022729"/>
    </source>
</evidence>
<dbReference type="Pfam" id="PF00593">
    <property type="entry name" value="TonB_dep_Rec_b-barrel"/>
    <property type="match status" value="1"/>
</dbReference>
<evidence type="ECO:0000256" key="12">
    <source>
        <dbReference type="SAM" id="SignalP"/>
    </source>
</evidence>
<protein>
    <submittedName>
        <fullName evidence="15">TonB-dependent vitamin B12 receptor</fullName>
    </submittedName>
</protein>
<dbReference type="InterPro" id="IPR036942">
    <property type="entry name" value="Beta-barrel_TonB_sf"/>
</dbReference>
<evidence type="ECO:0000256" key="2">
    <source>
        <dbReference type="ARBA" id="ARBA00022448"/>
    </source>
</evidence>
<evidence type="ECO:0000256" key="7">
    <source>
        <dbReference type="ARBA" id="ARBA00023077"/>
    </source>
</evidence>
<keyword evidence="5 12" id="KW-0732">Signal</keyword>
<gene>
    <name evidence="15" type="ORF">COC19_06795</name>
</gene>
<dbReference type="Gene3D" id="2.170.130.10">
    <property type="entry name" value="TonB-dependent receptor, plug domain"/>
    <property type="match status" value="1"/>
</dbReference>
<comment type="caution">
    <text evidence="15">The sequence shown here is derived from an EMBL/GenBank/DDBJ whole genome shotgun (WGS) entry which is preliminary data.</text>
</comment>
<keyword evidence="8 10" id="KW-0472">Membrane</keyword>
<accession>A0A2A4MI25</accession>
<dbReference type="PROSITE" id="PS52016">
    <property type="entry name" value="TONB_DEPENDENT_REC_3"/>
    <property type="match status" value="1"/>
</dbReference>
<feature type="signal peptide" evidence="12">
    <location>
        <begin position="1"/>
        <end position="20"/>
    </location>
</feature>
<keyword evidence="9 10" id="KW-0998">Cell outer membrane</keyword>
<dbReference type="Gene3D" id="2.40.170.20">
    <property type="entry name" value="TonB-dependent receptor, beta-barrel domain"/>
    <property type="match status" value="1"/>
</dbReference>
<feature type="domain" description="TonB-dependent receptor-like beta-barrel" evidence="13">
    <location>
        <begin position="181"/>
        <end position="575"/>
    </location>
</feature>
<evidence type="ECO:0000256" key="8">
    <source>
        <dbReference type="ARBA" id="ARBA00023136"/>
    </source>
</evidence>
<dbReference type="GO" id="GO:0009279">
    <property type="term" value="C:cell outer membrane"/>
    <property type="evidence" value="ECO:0007669"/>
    <property type="project" value="UniProtKB-SubCell"/>
</dbReference>
<evidence type="ECO:0000256" key="6">
    <source>
        <dbReference type="ARBA" id="ARBA00023065"/>
    </source>
</evidence>
<proteinExistence type="inferred from homology"/>
<evidence type="ECO:0000313" key="16">
    <source>
        <dbReference type="Proteomes" id="UP000218172"/>
    </source>
</evidence>
<reference evidence="16" key="1">
    <citation type="submission" date="2017-08" db="EMBL/GenBank/DDBJ databases">
        <title>A dynamic microbial community with high functional redundancy inhabits the cold, oxic subseafloor aquifer.</title>
        <authorList>
            <person name="Tully B.J."/>
            <person name="Wheat C.G."/>
            <person name="Glazer B.T."/>
            <person name="Huber J.A."/>
        </authorList>
    </citation>
    <scope>NUCLEOTIDE SEQUENCE [LARGE SCALE GENOMIC DNA]</scope>
</reference>
<dbReference type="Proteomes" id="UP000218172">
    <property type="component" value="Unassembled WGS sequence"/>
</dbReference>
<dbReference type="Pfam" id="PF07715">
    <property type="entry name" value="Plug"/>
    <property type="match status" value="1"/>
</dbReference>
<name>A0A2A4MI25_9GAMM</name>
<dbReference type="CDD" id="cd01347">
    <property type="entry name" value="ligand_gated_channel"/>
    <property type="match status" value="1"/>
</dbReference>
<evidence type="ECO:0000256" key="1">
    <source>
        <dbReference type="ARBA" id="ARBA00004571"/>
    </source>
</evidence>
<keyword evidence="15" id="KW-0675">Receptor</keyword>
<organism evidence="15 16">
    <name type="scientific">SAR86 cluster bacterium</name>
    <dbReference type="NCBI Taxonomy" id="2030880"/>
    <lineage>
        <taxon>Bacteria</taxon>
        <taxon>Pseudomonadati</taxon>
        <taxon>Pseudomonadota</taxon>
        <taxon>Gammaproteobacteria</taxon>
        <taxon>SAR86 cluster</taxon>
    </lineage>
</organism>
<evidence type="ECO:0000256" key="11">
    <source>
        <dbReference type="RuleBase" id="RU003357"/>
    </source>
</evidence>
<dbReference type="InterPro" id="IPR012910">
    <property type="entry name" value="Plug_dom"/>
</dbReference>
<comment type="similarity">
    <text evidence="10 11">Belongs to the TonB-dependent receptor family.</text>
</comment>
<evidence type="ECO:0000256" key="10">
    <source>
        <dbReference type="PROSITE-ProRule" id="PRU01360"/>
    </source>
</evidence>
<keyword evidence="2 10" id="KW-0813">Transport</keyword>
<dbReference type="InterPro" id="IPR039426">
    <property type="entry name" value="TonB-dep_rcpt-like"/>
</dbReference>
<keyword evidence="4 10" id="KW-0812">Transmembrane</keyword>
<dbReference type="SUPFAM" id="SSF56935">
    <property type="entry name" value="Porins"/>
    <property type="match status" value="1"/>
</dbReference>
<dbReference type="EMBL" id="NVQR01000111">
    <property type="protein sequence ID" value="PCH59671.1"/>
    <property type="molecule type" value="Genomic_DNA"/>
</dbReference>
<evidence type="ECO:0000259" key="13">
    <source>
        <dbReference type="Pfam" id="PF00593"/>
    </source>
</evidence>
<dbReference type="InterPro" id="IPR037066">
    <property type="entry name" value="Plug_dom_sf"/>
</dbReference>
<evidence type="ECO:0000259" key="14">
    <source>
        <dbReference type="Pfam" id="PF07715"/>
    </source>
</evidence>